<evidence type="ECO:0000256" key="6">
    <source>
        <dbReference type="ARBA" id="ARBA00022737"/>
    </source>
</evidence>
<dbReference type="Gene3D" id="3.80.10.10">
    <property type="entry name" value="Ribonuclease Inhibitor"/>
    <property type="match status" value="1"/>
</dbReference>
<evidence type="ECO:0000256" key="11">
    <source>
        <dbReference type="SAM" id="Phobius"/>
    </source>
</evidence>
<dbReference type="InterPro" id="IPR032675">
    <property type="entry name" value="LRR_dom_sf"/>
</dbReference>
<keyword evidence="7 11" id="KW-1133">Transmembrane helix</keyword>
<dbReference type="SUPFAM" id="SSF52058">
    <property type="entry name" value="L domain-like"/>
    <property type="match status" value="1"/>
</dbReference>
<evidence type="ECO:0000256" key="7">
    <source>
        <dbReference type="ARBA" id="ARBA00022989"/>
    </source>
</evidence>
<keyword evidence="6" id="KW-0677">Repeat</keyword>
<evidence type="ECO:0000256" key="8">
    <source>
        <dbReference type="ARBA" id="ARBA00023136"/>
    </source>
</evidence>
<evidence type="ECO:0000256" key="4">
    <source>
        <dbReference type="ARBA" id="ARBA00022692"/>
    </source>
</evidence>
<dbReference type="GO" id="GO:0016740">
    <property type="term" value="F:transferase activity"/>
    <property type="evidence" value="ECO:0007669"/>
    <property type="project" value="UniProtKB-KW"/>
</dbReference>
<accession>A0A2P6SH85</accession>
<keyword evidence="13" id="KW-1185">Reference proteome</keyword>
<keyword evidence="8 11" id="KW-0472">Membrane</keyword>
<keyword evidence="4 11" id="KW-0812">Transmembrane</keyword>
<dbReference type="Gramene" id="PRQ58052">
    <property type="protein sequence ID" value="PRQ58052"/>
    <property type="gene ID" value="RchiOBHm_Chr1g0355011"/>
</dbReference>
<evidence type="ECO:0000256" key="3">
    <source>
        <dbReference type="ARBA" id="ARBA00022614"/>
    </source>
</evidence>
<protein>
    <submittedName>
        <fullName evidence="12">Putative transferase</fullName>
        <ecNumber evidence="12">2.7.-.-</ecNumber>
    </submittedName>
</protein>
<gene>
    <name evidence="12" type="ORF">RchiOBHm_Chr1g0355011</name>
</gene>
<dbReference type="STRING" id="74649.A0A2P6SH85"/>
<dbReference type="AlphaFoldDB" id="A0A2P6SH85"/>
<dbReference type="PANTHER" id="PTHR48063:SF98">
    <property type="entry name" value="LRR RECEPTOR-LIKE SERINE_THREONINE-PROTEIN KINASE FLS2"/>
    <property type="match status" value="1"/>
</dbReference>
<dbReference type="Pfam" id="PF00560">
    <property type="entry name" value="LRR_1"/>
    <property type="match status" value="1"/>
</dbReference>
<name>A0A2P6SH85_ROSCH</name>
<comment type="subcellular location">
    <subcellularLocation>
        <location evidence="1">Membrane</location>
        <topology evidence="1">Single-pass type I membrane protein</topology>
    </subcellularLocation>
</comment>
<dbReference type="PANTHER" id="PTHR48063">
    <property type="entry name" value="LRR RECEPTOR-LIKE KINASE"/>
    <property type="match status" value="1"/>
</dbReference>
<sequence length="238" mass="26559">MNNLTTLATKGYTSLTIHNTFRSSGYSDQIGFSGDYDNEVSFIWKGTMSKYKSTLGLVKRIDLSSNRLTGVTGHIPRGITHLVGLISLNLSRNYLTGEISPDIGKLRSLDSLDLSSNQLDGRIPISLAWIDRLSFLDLSYNNLFGKIPSGPQLQTFDAAYEGNPQLCGPPLQKTCPQEDTNPQILEAKDELITKGFYISMVLGFVVGFWGVCGSLIFNRSWRYVFEPKSIFGKILWWV</sequence>
<dbReference type="EC" id="2.7.-.-" evidence="12"/>
<evidence type="ECO:0000256" key="9">
    <source>
        <dbReference type="ARBA" id="ARBA00023170"/>
    </source>
</evidence>
<keyword evidence="5" id="KW-0732">Signal</keyword>
<keyword evidence="9" id="KW-0675">Receptor</keyword>
<dbReference type="InterPro" id="IPR001611">
    <property type="entry name" value="Leu-rich_rpt"/>
</dbReference>
<evidence type="ECO:0000256" key="5">
    <source>
        <dbReference type="ARBA" id="ARBA00022729"/>
    </source>
</evidence>
<feature type="transmembrane region" description="Helical" evidence="11">
    <location>
        <begin position="196"/>
        <end position="217"/>
    </location>
</feature>
<dbReference type="PRINTS" id="PR00019">
    <property type="entry name" value="LEURICHRPT"/>
</dbReference>
<comment type="similarity">
    <text evidence="2">Belongs to the RLP family.</text>
</comment>
<dbReference type="Proteomes" id="UP000238479">
    <property type="component" value="Chromosome 1"/>
</dbReference>
<evidence type="ECO:0000313" key="13">
    <source>
        <dbReference type="Proteomes" id="UP000238479"/>
    </source>
</evidence>
<dbReference type="GO" id="GO:0016020">
    <property type="term" value="C:membrane"/>
    <property type="evidence" value="ECO:0007669"/>
    <property type="project" value="UniProtKB-SubCell"/>
</dbReference>
<reference evidence="12 13" key="1">
    <citation type="journal article" date="2018" name="Nat. Genet.">
        <title>The Rosa genome provides new insights in the design of modern roses.</title>
        <authorList>
            <person name="Bendahmane M."/>
        </authorList>
    </citation>
    <scope>NUCLEOTIDE SEQUENCE [LARGE SCALE GENOMIC DNA]</scope>
    <source>
        <strain evidence="13">cv. Old Blush</strain>
    </source>
</reference>
<keyword evidence="12" id="KW-0808">Transferase</keyword>
<organism evidence="12 13">
    <name type="scientific">Rosa chinensis</name>
    <name type="common">China rose</name>
    <dbReference type="NCBI Taxonomy" id="74649"/>
    <lineage>
        <taxon>Eukaryota</taxon>
        <taxon>Viridiplantae</taxon>
        <taxon>Streptophyta</taxon>
        <taxon>Embryophyta</taxon>
        <taxon>Tracheophyta</taxon>
        <taxon>Spermatophyta</taxon>
        <taxon>Magnoliopsida</taxon>
        <taxon>eudicotyledons</taxon>
        <taxon>Gunneridae</taxon>
        <taxon>Pentapetalae</taxon>
        <taxon>rosids</taxon>
        <taxon>fabids</taxon>
        <taxon>Rosales</taxon>
        <taxon>Rosaceae</taxon>
        <taxon>Rosoideae</taxon>
        <taxon>Rosoideae incertae sedis</taxon>
        <taxon>Rosa</taxon>
    </lineage>
</organism>
<proteinExistence type="inferred from homology"/>
<dbReference type="OMA" id="YIRAIWI"/>
<comment type="caution">
    <text evidence="12">The sequence shown here is derived from an EMBL/GenBank/DDBJ whole genome shotgun (WGS) entry which is preliminary data.</text>
</comment>
<dbReference type="InterPro" id="IPR046956">
    <property type="entry name" value="RLP23-like"/>
</dbReference>
<keyword evidence="3" id="KW-0433">Leucine-rich repeat</keyword>
<evidence type="ECO:0000313" key="12">
    <source>
        <dbReference type="EMBL" id="PRQ58052.1"/>
    </source>
</evidence>
<dbReference type="FunFam" id="3.80.10.10:FF:000111">
    <property type="entry name" value="LRR receptor-like serine/threonine-protein kinase ERECTA"/>
    <property type="match status" value="1"/>
</dbReference>
<dbReference type="Pfam" id="PF13855">
    <property type="entry name" value="LRR_8"/>
    <property type="match status" value="1"/>
</dbReference>
<keyword evidence="10" id="KW-0325">Glycoprotein</keyword>
<dbReference type="EMBL" id="PDCK01000039">
    <property type="protein sequence ID" value="PRQ58052.1"/>
    <property type="molecule type" value="Genomic_DNA"/>
</dbReference>
<evidence type="ECO:0000256" key="10">
    <source>
        <dbReference type="ARBA" id="ARBA00023180"/>
    </source>
</evidence>
<evidence type="ECO:0000256" key="2">
    <source>
        <dbReference type="ARBA" id="ARBA00009592"/>
    </source>
</evidence>
<evidence type="ECO:0000256" key="1">
    <source>
        <dbReference type="ARBA" id="ARBA00004479"/>
    </source>
</evidence>